<evidence type="ECO:0000256" key="1">
    <source>
        <dbReference type="SAM" id="MobiDB-lite"/>
    </source>
</evidence>
<gene>
    <name evidence="2" type="ORF">PC9H_008018</name>
</gene>
<dbReference type="VEuPathDB" id="FungiDB:PC9H_008018"/>
<evidence type="ECO:0000313" key="2">
    <source>
        <dbReference type="EMBL" id="KAF7428786.1"/>
    </source>
</evidence>
<dbReference type="EMBL" id="JACETU010000005">
    <property type="protein sequence ID" value="KAF7428786.1"/>
    <property type="molecule type" value="Genomic_DNA"/>
</dbReference>
<dbReference type="OrthoDB" id="10570778at2759"/>
<keyword evidence="3" id="KW-1185">Reference proteome</keyword>
<comment type="caution">
    <text evidence="2">The sequence shown here is derived from an EMBL/GenBank/DDBJ whole genome shotgun (WGS) entry which is preliminary data.</text>
</comment>
<accession>A0A8H6ZV07</accession>
<name>A0A8H6ZV07_PLEOS</name>
<feature type="region of interest" description="Disordered" evidence="1">
    <location>
        <begin position="74"/>
        <end position="104"/>
    </location>
</feature>
<reference evidence="2" key="1">
    <citation type="submission" date="2019-07" db="EMBL/GenBank/DDBJ databases">
        <authorList>
            <person name="Palmer J.M."/>
        </authorList>
    </citation>
    <scope>NUCLEOTIDE SEQUENCE</scope>
    <source>
        <strain evidence="2">PC9</strain>
    </source>
</reference>
<dbReference type="GeneID" id="59377836"/>
<protein>
    <submittedName>
        <fullName evidence="2">Uncharacterized protein</fullName>
    </submittedName>
</protein>
<proteinExistence type="predicted"/>
<sequence>MAIDNANVDAKLRQELDSISMPDCQLILQGLGLTPPKAMKKPAFIEYIVKLAAGQDAETSSRLIADISCKAMSKSKATVPRPKPRRIMPPVTQIPPVFSPPPAT</sequence>
<evidence type="ECO:0000313" key="3">
    <source>
        <dbReference type="Proteomes" id="UP000623687"/>
    </source>
</evidence>
<organism evidence="2 3">
    <name type="scientific">Pleurotus ostreatus</name>
    <name type="common">Oyster mushroom</name>
    <name type="synonym">White-rot fungus</name>
    <dbReference type="NCBI Taxonomy" id="5322"/>
    <lineage>
        <taxon>Eukaryota</taxon>
        <taxon>Fungi</taxon>
        <taxon>Dikarya</taxon>
        <taxon>Basidiomycota</taxon>
        <taxon>Agaricomycotina</taxon>
        <taxon>Agaricomycetes</taxon>
        <taxon>Agaricomycetidae</taxon>
        <taxon>Agaricales</taxon>
        <taxon>Pleurotineae</taxon>
        <taxon>Pleurotaceae</taxon>
        <taxon>Pleurotus</taxon>
    </lineage>
</organism>
<dbReference type="Proteomes" id="UP000623687">
    <property type="component" value="Unassembled WGS sequence"/>
</dbReference>
<dbReference type="AlphaFoldDB" id="A0A8H6ZV07"/>
<dbReference type="RefSeq" id="XP_036631158.1">
    <property type="nucleotide sequence ID" value="XM_036777538.1"/>
</dbReference>